<dbReference type="AlphaFoldDB" id="A0ABD0LXY0"/>
<reference evidence="1 2" key="1">
    <citation type="journal article" date="2023" name="Sci. Data">
        <title>Genome assembly of the Korean intertidal mud-creeper Batillaria attramentaria.</title>
        <authorList>
            <person name="Patra A.K."/>
            <person name="Ho P.T."/>
            <person name="Jun S."/>
            <person name="Lee S.J."/>
            <person name="Kim Y."/>
            <person name="Won Y.J."/>
        </authorList>
    </citation>
    <scope>NUCLEOTIDE SEQUENCE [LARGE SCALE GENOMIC DNA]</scope>
    <source>
        <strain evidence="1">Wonlab-2016</strain>
    </source>
</reference>
<comment type="caution">
    <text evidence="1">The sequence shown here is derived from an EMBL/GenBank/DDBJ whole genome shotgun (WGS) entry which is preliminary data.</text>
</comment>
<organism evidence="1 2">
    <name type="scientific">Batillaria attramentaria</name>
    <dbReference type="NCBI Taxonomy" id="370345"/>
    <lineage>
        <taxon>Eukaryota</taxon>
        <taxon>Metazoa</taxon>
        <taxon>Spiralia</taxon>
        <taxon>Lophotrochozoa</taxon>
        <taxon>Mollusca</taxon>
        <taxon>Gastropoda</taxon>
        <taxon>Caenogastropoda</taxon>
        <taxon>Sorbeoconcha</taxon>
        <taxon>Cerithioidea</taxon>
        <taxon>Batillariidae</taxon>
        <taxon>Batillaria</taxon>
    </lineage>
</organism>
<name>A0ABD0LXY0_9CAEN</name>
<proteinExistence type="predicted"/>
<keyword evidence="2" id="KW-1185">Reference proteome</keyword>
<dbReference type="Proteomes" id="UP001519460">
    <property type="component" value="Unassembled WGS sequence"/>
</dbReference>
<accession>A0ABD0LXY0</accession>
<protein>
    <recommendedName>
        <fullName evidence="3">Secreted protein</fullName>
    </recommendedName>
</protein>
<evidence type="ECO:0008006" key="3">
    <source>
        <dbReference type="Google" id="ProtNLM"/>
    </source>
</evidence>
<dbReference type="EMBL" id="JACVVK020000015">
    <property type="protein sequence ID" value="KAK7504385.1"/>
    <property type="molecule type" value="Genomic_DNA"/>
</dbReference>
<evidence type="ECO:0000313" key="2">
    <source>
        <dbReference type="Proteomes" id="UP001519460"/>
    </source>
</evidence>
<evidence type="ECO:0000313" key="1">
    <source>
        <dbReference type="EMBL" id="KAK7504385.1"/>
    </source>
</evidence>
<gene>
    <name evidence="1" type="ORF">BaRGS_00004251</name>
</gene>
<sequence>MCEKHMTHTTLNKRCFALFLVSQFNRAHVLEVLADCRLDVIFLPTRQGVRWRPRGNSLATSLDTPSTPVRVSARATPFFQLSSLTGRRLSTQ</sequence>